<organism evidence="1 2">
    <name type="scientific">Mycena albidolilacea</name>
    <dbReference type="NCBI Taxonomy" id="1033008"/>
    <lineage>
        <taxon>Eukaryota</taxon>
        <taxon>Fungi</taxon>
        <taxon>Dikarya</taxon>
        <taxon>Basidiomycota</taxon>
        <taxon>Agaricomycotina</taxon>
        <taxon>Agaricomycetes</taxon>
        <taxon>Agaricomycetidae</taxon>
        <taxon>Agaricales</taxon>
        <taxon>Marasmiineae</taxon>
        <taxon>Mycenaceae</taxon>
        <taxon>Mycena</taxon>
    </lineage>
</organism>
<proteinExistence type="predicted"/>
<protein>
    <submittedName>
        <fullName evidence="1">Uncharacterized protein</fullName>
    </submittedName>
</protein>
<comment type="caution">
    <text evidence="1">The sequence shown here is derived from an EMBL/GenBank/DDBJ whole genome shotgun (WGS) entry which is preliminary data.</text>
</comment>
<name>A0AAD7EPW9_9AGAR</name>
<dbReference type="Proteomes" id="UP001218218">
    <property type="component" value="Unassembled WGS sequence"/>
</dbReference>
<dbReference type="EMBL" id="JARIHO010000022">
    <property type="protein sequence ID" value="KAJ7343717.1"/>
    <property type="molecule type" value="Genomic_DNA"/>
</dbReference>
<gene>
    <name evidence="1" type="ORF">DFH08DRAFT_871175</name>
</gene>
<keyword evidence="2" id="KW-1185">Reference proteome</keyword>
<evidence type="ECO:0000313" key="2">
    <source>
        <dbReference type="Proteomes" id="UP001218218"/>
    </source>
</evidence>
<evidence type="ECO:0000313" key="1">
    <source>
        <dbReference type="EMBL" id="KAJ7343717.1"/>
    </source>
</evidence>
<sequence length="130" mass="14065">MSRAGGYTRLWRKFLPFMASVATNLTTVSLLEVACHSEPAAFAFLARLHLLTEFYLNLTYLLCDTSGGSGPLSSLLSIRASPSVVDHLLSRVGVGSVSESLRAIQSITLIWRPSLDTLLVLIRSIISVAS</sequence>
<reference evidence="1" key="1">
    <citation type="submission" date="2023-03" db="EMBL/GenBank/DDBJ databases">
        <title>Massive genome expansion in bonnet fungi (Mycena s.s.) driven by repeated elements and novel gene families across ecological guilds.</title>
        <authorList>
            <consortium name="Lawrence Berkeley National Laboratory"/>
            <person name="Harder C.B."/>
            <person name="Miyauchi S."/>
            <person name="Viragh M."/>
            <person name="Kuo A."/>
            <person name="Thoen E."/>
            <person name="Andreopoulos B."/>
            <person name="Lu D."/>
            <person name="Skrede I."/>
            <person name="Drula E."/>
            <person name="Henrissat B."/>
            <person name="Morin E."/>
            <person name="Kohler A."/>
            <person name="Barry K."/>
            <person name="LaButti K."/>
            <person name="Morin E."/>
            <person name="Salamov A."/>
            <person name="Lipzen A."/>
            <person name="Mereny Z."/>
            <person name="Hegedus B."/>
            <person name="Baldrian P."/>
            <person name="Stursova M."/>
            <person name="Weitz H."/>
            <person name="Taylor A."/>
            <person name="Grigoriev I.V."/>
            <person name="Nagy L.G."/>
            <person name="Martin F."/>
            <person name="Kauserud H."/>
        </authorList>
    </citation>
    <scope>NUCLEOTIDE SEQUENCE</scope>
    <source>
        <strain evidence="1">CBHHK002</strain>
    </source>
</reference>
<dbReference type="AlphaFoldDB" id="A0AAD7EPW9"/>
<accession>A0AAD7EPW9</accession>